<dbReference type="GO" id="GO:0008270">
    <property type="term" value="F:zinc ion binding"/>
    <property type="evidence" value="ECO:0007669"/>
    <property type="project" value="UniProtKB-KW"/>
</dbReference>
<feature type="compositionally biased region" description="Polar residues" evidence="2">
    <location>
        <begin position="130"/>
        <end position="139"/>
    </location>
</feature>
<dbReference type="PROSITE" id="PS00028">
    <property type="entry name" value="ZINC_FINGER_C2H2_1"/>
    <property type="match status" value="6"/>
</dbReference>
<gene>
    <name evidence="4" type="ORF">B4U80_12974</name>
</gene>
<dbReference type="InterPro" id="IPR013087">
    <property type="entry name" value="Znf_C2H2_type"/>
</dbReference>
<dbReference type="OrthoDB" id="7312725at2759"/>
<dbReference type="PANTHER" id="PTHR47222">
    <property type="entry name" value="ZINC FINGER PROTEIN 532-RELATED"/>
    <property type="match status" value="1"/>
</dbReference>
<dbReference type="SMART" id="SM00355">
    <property type="entry name" value="ZnF_C2H2"/>
    <property type="match status" value="14"/>
</dbReference>
<dbReference type="InterPro" id="IPR057356">
    <property type="entry name" value="Znf-C2H2_ZNF592"/>
</dbReference>
<dbReference type="SUPFAM" id="SSF57667">
    <property type="entry name" value="beta-beta-alpha zinc fingers"/>
    <property type="match status" value="2"/>
</dbReference>
<feature type="compositionally biased region" description="Low complexity" evidence="2">
    <location>
        <begin position="140"/>
        <end position="156"/>
    </location>
</feature>
<feature type="domain" description="C2H2-type" evidence="3">
    <location>
        <begin position="583"/>
        <end position="610"/>
    </location>
</feature>
<evidence type="ECO:0000259" key="3">
    <source>
        <dbReference type="PROSITE" id="PS50157"/>
    </source>
</evidence>
<dbReference type="EMBL" id="NCKV01002751">
    <property type="protein sequence ID" value="RWS26451.1"/>
    <property type="molecule type" value="Genomic_DNA"/>
</dbReference>
<dbReference type="AlphaFoldDB" id="A0A443SG01"/>
<organism evidence="4 5">
    <name type="scientific">Leptotrombidium deliense</name>
    <dbReference type="NCBI Taxonomy" id="299467"/>
    <lineage>
        <taxon>Eukaryota</taxon>
        <taxon>Metazoa</taxon>
        <taxon>Ecdysozoa</taxon>
        <taxon>Arthropoda</taxon>
        <taxon>Chelicerata</taxon>
        <taxon>Arachnida</taxon>
        <taxon>Acari</taxon>
        <taxon>Acariformes</taxon>
        <taxon>Trombidiformes</taxon>
        <taxon>Prostigmata</taxon>
        <taxon>Anystina</taxon>
        <taxon>Parasitengona</taxon>
        <taxon>Trombiculoidea</taxon>
        <taxon>Trombiculidae</taxon>
        <taxon>Leptotrombidium</taxon>
    </lineage>
</organism>
<feature type="region of interest" description="Disordered" evidence="2">
    <location>
        <begin position="128"/>
        <end position="156"/>
    </location>
</feature>
<protein>
    <submittedName>
        <fullName evidence="4">Zinc finger protein 592-like protein</fullName>
    </submittedName>
</protein>
<evidence type="ECO:0000313" key="5">
    <source>
        <dbReference type="Proteomes" id="UP000288716"/>
    </source>
</evidence>
<evidence type="ECO:0000256" key="1">
    <source>
        <dbReference type="PROSITE-ProRule" id="PRU00042"/>
    </source>
</evidence>
<dbReference type="Proteomes" id="UP000288716">
    <property type="component" value="Unassembled WGS sequence"/>
</dbReference>
<feature type="region of interest" description="Disordered" evidence="2">
    <location>
        <begin position="1"/>
        <end position="20"/>
    </location>
</feature>
<dbReference type="STRING" id="299467.A0A443SG01"/>
<accession>A0A443SG01</accession>
<keyword evidence="1" id="KW-0479">Metal-binding</keyword>
<evidence type="ECO:0000313" key="4">
    <source>
        <dbReference type="EMBL" id="RWS26451.1"/>
    </source>
</evidence>
<comment type="caution">
    <text evidence="4">The sequence shown here is derived from an EMBL/GenBank/DDBJ whole genome shotgun (WGS) entry which is preliminary data.</text>
</comment>
<proteinExistence type="predicted"/>
<dbReference type="PROSITE" id="PS50157">
    <property type="entry name" value="ZINC_FINGER_C2H2_2"/>
    <property type="match status" value="4"/>
</dbReference>
<name>A0A443SG01_9ACAR</name>
<reference evidence="4 5" key="1">
    <citation type="journal article" date="2018" name="Gigascience">
        <title>Genomes of trombidid mites reveal novel predicted allergens and laterally-transferred genes associated with secondary metabolism.</title>
        <authorList>
            <person name="Dong X."/>
            <person name="Chaisiri K."/>
            <person name="Xia D."/>
            <person name="Armstrong S.D."/>
            <person name="Fang Y."/>
            <person name="Donnelly M.J."/>
            <person name="Kadowaki T."/>
            <person name="McGarry J.W."/>
            <person name="Darby A.C."/>
            <person name="Makepeace B.L."/>
        </authorList>
    </citation>
    <scope>NUCLEOTIDE SEQUENCE [LARGE SCALE GENOMIC DNA]</scope>
    <source>
        <strain evidence="4">UoL-UT</strain>
    </source>
</reference>
<keyword evidence="1" id="KW-0862">Zinc</keyword>
<sequence length="715" mass="80748">MKKSSGKANNSKIQLTPKNISQQKNEIRNPYLPSEKAPKFDLLGNAIERLRCNECGDTFIFKSSFEDHTNRKSVAITFNCSLCDKLITVYNYCAFSAHSTFHSNMNQVSDVNISPLNVVEIVGELENEAETSSKSNDNPLSGKSNSKSKRGSLSSSVTLKGKGWRKQAKNVDNSFEKKSDIELNNIQGKKCSECGLTFSSTKQLQEHFATNIGIVIGCGMCTLCCPNECSLAAHKRLHNAMTPHVCPECGEQFTEAQSLTVHAIMRCQHLFRQIVYSCPFCFSTIKSLNILTEHIASCHTEICLQCSICLFKFDSESSFETHKKLVHADEDAKLTKLFKCEQCLIELSSRTYYYTHIENHIKLLQNLTRFQFSCPQCDDRLCASKNQLLVHLKAAHLLDLKNSFKNKENLVNMMTKDLCQRYKIFFDGNKVVGNAAQGERLQSFSTDDHLFSCETCRKTTKTREEMFTHGKCEHLSKGIYVCLICMNKGMGSEETLLHHLNTTHSKESKCPLNSCSNLKFGAYTVLDHFIEKHGLINRLDSKDEDNCSDRGEEPTLKKQKCNSKPYSNGYSNAKNCNGFSKKLNCSLCGYTCAEEEQFKMHMNVHKNDKAPFLCYECGSCFVAAPSYKRHLQSEHKIENGNDYIAKYLPELYETVSEDNVDVISLIQDESLTEAICPVCKAIYANSTDLKTHVRVHGMAFIKSCQKNNSLQFVSF</sequence>
<evidence type="ECO:0000256" key="2">
    <source>
        <dbReference type="SAM" id="MobiDB-lite"/>
    </source>
</evidence>
<feature type="domain" description="C2H2-type" evidence="3">
    <location>
        <begin position="612"/>
        <end position="640"/>
    </location>
</feature>
<keyword evidence="1" id="KW-0863">Zinc-finger</keyword>
<dbReference type="Gene3D" id="3.30.160.60">
    <property type="entry name" value="Classic Zinc Finger"/>
    <property type="match status" value="3"/>
</dbReference>
<dbReference type="InterPro" id="IPR036236">
    <property type="entry name" value="Znf_C2H2_sf"/>
</dbReference>
<feature type="domain" description="C2H2-type" evidence="3">
    <location>
        <begin position="304"/>
        <end position="332"/>
    </location>
</feature>
<dbReference type="VEuPathDB" id="VectorBase:LDEU005589"/>
<keyword evidence="5" id="KW-1185">Reference proteome</keyword>
<dbReference type="Pfam" id="PF25412">
    <property type="entry name" value="zf-C2H2_ZNF592"/>
    <property type="match status" value="1"/>
</dbReference>
<feature type="domain" description="C2H2-type" evidence="3">
    <location>
        <begin position="244"/>
        <end position="269"/>
    </location>
</feature>
<dbReference type="InterPro" id="IPR045914">
    <property type="entry name" value="Zn532-like"/>
</dbReference>
<dbReference type="PANTHER" id="PTHR47222:SF5">
    <property type="entry name" value="LOW QUALITY PROTEIN: ZINC FINGER PROTEIN 532-LIKE"/>
    <property type="match status" value="1"/>
</dbReference>